<name>A0A815V7D4_9BILA</name>
<comment type="caution">
    <text evidence="1">The sequence shown here is derived from an EMBL/GenBank/DDBJ whole genome shotgun (WGS) entry which is preliminary data.</text>
</comment>
<evidence type="ECO:0000313" key="2">
    <source>
        <dbReference type="Proteomes" id="UP000663845"/>
    </source>
</evidence>
<accession>A0A815V7D4</accession>
<protein>
    <submittedName>
        <fullName evidence="1">Uncharacterized protein</fullName>
    </submittedName>
</protein>
<organism evidence="1 2">
    <name type="scientific">Adineta steineri</name>
    <dbReference type="NCBI Taxonomy" id="433720"/>
    <lineage>
        <taxon>Eukaryota</taxon>
        <taxon>Metazoa</taxon>
        <taxon>Spiralia</taxon>
        <taxon>Gnathifera</taxon>
        <taxon>Rotifera</taxon>
        <taxon>Eurotatoria</taxon>
        <taxon>Bdelloidea</taxon>
        <taxon>Adinetida</taxon>
        <taxon>Adinetidae</taxon>
        <taxon>Adineta</taxon>
    </lineage>
</organism>
<dbReference type="Proteomes" id="UP000663845">
    <property type="component" value="Unassembled WGS sequence"/>
</dbReference>
<dbReference type="EMBL" id="CAJNOG010003108">
    <property type="protein sequence ID" value="CAF1525575.1"/>
    <property type="molecule type" value="Genomic_DNA"/>
</dbReference>
<evidence type="ECO:0000313" key="1">
    <source>
        <dbReference type="EMBL" id="CAF1525575.1"/>
    </source>
</evidence>
<proteinExistence type="predicted"/>
<gene>
    <name evidence="1" type="ORF">JYZ213_LOCUS44828</name>
</gene>
<dbReference type="AlphaFoldDB" id="A0A815V7D4"/>
<reference evidence="1" key="1">
    <citation type="submission" date="2021-02" db="EMBL/GenBank/DDBJ databases">
        <authorList>
            <person name="Nowell W R."/>
        </authorList>
    </citation>
    <scope>NUCLEOTIDE SEQUENCE</scope>
</reference>
<sequence>MNQMTITAILWGNQGEYMVPIHNIDGNTVVNDRHTINRQQPSFNDLRGIPHNTFKSIKYRQIVNKFGVMTYLLM</sequence>